<organism evidence="1 2">
    <name type="scientific">Anaeramoeba flamelloides</name>
    <dbReference type="NCBI Taxonomy" id="1746091"/>
    <lineage>
        <taxon>Eukaryota</taxon>
        <taxon>Metamonada</taxon>
        <taxon>Anaeramoebidae</taxon>
        <taxon>Anaeramoeba</taxon>
    </lineage>
</organism>
<protein>
    <submittedName>
        <fullName evidence="1">Uncharacterized protein</fullName>
    </submittedName>
</protein>
<dbReference type="EMBL" id="JANTQA010000070">
    <property type="protein sequence ID" value="KAJ3425957.1"/>
    <property type="molecule type" value="Genomic_DNA"/>
</dbReference>
<name>A0AAV7YDF6_9EUKA</name>
<comment type="caution">
    <text evidence="1">The sequence shown here is derived from an EMBL/GenBank/DDBJ whole genome shotgun (WGS) entry which is preliminary data.</text>
</comment>
<accession>A0AAV7YDF6</accession>
<dbReference type="Proteomes" id="UP001146793">
    <property type="component" value="Unassembled WGS sequence"/>
</dbReference>
<gene>
    <name evidence="1" type="ORF">M0812_28404</name>
</gene>
<evidence type="ECO:0000313" key="1">
    <source>
        <dbReference type="EMBL" id="KAJ3425957.1"/>
    </source>
</evidence>
<proteinExistence type="predicted"/>
<dbReference type="AlphaFoldDB" id="A0AAV7YDF6"/>
<reference evidence="1" key="1">
    <citation type="submission" date="2022-08" db="EMBL/GenBank/DDBJ databases">
        <title>Novel sulphate-reducing endosymbionts in the free-living metamonad Anaeramoeba.</title>
        <authorList>
            <person name="Jerlstrom-Hultqvist J."/>
            <person name="Cepicka I."/>
            <person name="Gallot-Lavallee L."/>
            <person name="Salas-Leiva D."/>
            <person name="Curtis B.A."/>
            <person name="Zahonova K."/>
            <person name="Pipaliya S."/>
            <person name="Dacks J."/>
            <person name="Roger A.J."/>
        </authorList>
    </citation>
    <scope>NUCLEOTIDE SEQUENCE</scope>
    <source>
        <strain evidence="1">Busselton2</strain>
    </source>
</reference>
<sequence>MNYLKQSYSTITKMTNTSLVTNLVQKLIKQNVQPLNLETHKKLLKEAGDPLQNYETNTSGDIKVWKMEKKYLIEEFDSRSKNYWVRTMENQEQIKKFVKNRLETYENQWNGCGCRVHYSDIFED</sequence>
<evidence type="ECO:0000313" key="2">
    <source>
        <dbReference type="Proteomes" id="UP001146793"/>
    </source>
</evidence>